<reference evidence="1 2" key="1">
    <citation type="journal article" date="2012" name="Stand. Genomic Sci.">
        <title>Genome sequence of the ocean sediment bacterium Saccharomonospora marina type strain (XMU15(T)).</title>
        <authorList>
            <person name="Klenk H.P."/>
            <person name="Lu M."/>
            <person name="Lucas S."/>
            <person name="Lapidus A."/>
            <person name="Copeland A."/>
            <person name="Pitluck S."/>
            <person name="Goodwin L.A."/>
            <person name="Han C."/>
            <person name="Tapia R."/>
            <person name="Brambilla E.M."/>
            <person name="Potter G."/>
            <person name="Land M."/>
            <person name="Ivanova N."/>
            <person name="Rohde M."/>
            <person name="Goker M."/>
            <person name="Detter J.C."/>
            <person name="Li W.J."/>
            <person name="Kyrpides N.C."/>
            <person name="Woyke T."/>
        </authorList>
    </citation>
    <scope>NUCLEOTIDE SEQUENCE [LARGE SCALE GENOMIC DNA]</scope>
    <source>
        <strain evidence="1 2">XMU15</strain>
    </source>
</reference>
<accession>H5WZT2</accession>
<dbReference type="InterPro" id="IPR012349">
    <property type="entry name" value="Split_barrel_FMN-bd"/>
</dbReference>
<dbReference type="STRING" id="882083.SacmaDRAFT_3656"/>
<dbReference type="Proteomes" id="UP000004926">
    <property type="component" value="Chromosome"/>
</dbReference>
<dbReference type="AlphaFoldDB" id="H5WZT2"/>
<gene>
    <name evidence="1" type="ORF">SacmaDRAFT_3656</name>
</gene>
<sequence>MDSPTPSQTPSWQTLSHQQCLGVITRPPRGHMVVVTVADAAALALLCVVSPGGDVVVPTGTDPRLERLAHGKPVTVEFPEEAGYTITGVGLACPLRYEDRVLARAALPRWHTFDHGIRVLVARLTGNRAVRR</sequence>
<keyword evidence="2" id="KW-1185">Reference proteome</keyword>
<evidence type="ECO:0008006" key="3">
    <source>
        <dbReference type="Google" id="ProtNLM"/>
    </source>
</evidence>
<protein>
    <recommendedName>
        <fullName evidence="3">Pyridoxamine 5'-phosphate oxidase</fullName>
    </recommendedName>
</protein>
<dbReference type="EMBL" id="CM001439">
    <property type="protein sequence ID" value="EHR51869.1"/>
    <property type="molecule type" value="Genomic_DNA"/>
</dbReference>
<dbReference type="Gene3D" id="2.30.110.10">
    <property type="entry name" value="Electron Transport, Fmn-binding Protein, Chain A"/>
    <property type="match status" value="1"/>
</dbReference>
<name>H5WZT2_9PSEU</name>
<dbReference type="HOGENOM" id="CLU_1915606_0_0_11"/>
<evidence type="ECO:0000313" key="2">
    <source>
        <dbReference type="Proteomes" id="UP000004926"/>
    </source>
</evidence>
<dbReference type="eggNOG" id="ENOG5031XUD">
    <property type="taxonomic scope" value="Bacteria"/>
</dbReference>
<dbReference type="OrthoDB" id="3627140at2"/>
<organism evidence="1 2">
    <name type="scientific">Saccharomonospora marina XMU15</name>
    <dbReference type="NCBI Taxonomy" id="882083"/>
    <lineage>
        <taxon>Bacteria</taxon>
        <taxon>Bacillati</taxon>
        <taxon>Actinomycetota</taxon>
        <taxon>Actinomycetes</taxon>
        <taxon>Pseudonocardiales</taxon>
        <taxon>Pseudonocardiaceae</taxon>
        <taxon>Saccharomonospora</taxon>
    </lineage>
</organism>
<evidence type="ECO:0000313" key="1">
    <source>
        <dbReference type="EMBL" id="EHR51869.1"/>
    </source>
</evidence>
<dbReference type="RefSeq" id="WP_009155251.1">
    <property type="nucleotide sequence ID" value="NZ_CM001439.1"/>
</dbReference>
<proteinExistence type="predicted"/>